<dbReference type="PANTHER" id="PTHR46618:SF1">
    <property type="entry name" value="ARMADILLO REPEAT-CONTAINING PROTEIN 3"/>
    <property type="match status" value="1"/>
</dbReference>
<dbReference type="InterPro" id="IPR055164">
    <property type="entry name" value="EDR1/CTR1/ARMC3-like_pept-like"/>
</dbReference>
<evidence type="ECO:0000256" key="1">
    <source>
        <dbReference type="ARBA" id="ARBA00022737"/>
    </source>
</evidence>
<dbReference type="OrthoDB" id="7537227at2759"/>
<reference evidence="4 5" key="1">
    <citation type="submission" date="2018-07" db="EMBL/GenBank/DDBJ databases">
        <title>A high quality draft genome assembly of the barn swallow (H. rustica rustica).</title>
        <authorList>
            <person name="Formenti G."/>
            <person name="Chiara M."/>
            <person name="Poveda L."/>
            <person name="Francoijs K.-J."/>
            <person name="Bonisoli-Alquati A."/>
            <person name="Canova L."/>
            <person name="Gianfranceschi L."/>
            <person name="Horner D.S."/>
            <person name="Saino N."/>
        </authorList>
    </citation>
    <scope>NUCLEOTIDE SEQUENCE [LARGE SCALE GENOMIC DNA]</scope>
    <source>
        <strain evidence="4">Chelidonia</strain>
        <tissue evidence="4">Blood</tissue>
    </source>
</reference>
<dbReference type="Pfam" id="PF14381">
    <property type="entry name" value="EDR1_CTR1_ARMC3_pept"/>
    <property type="match status" value="1"/>
</dbReference>
<proteinExistence type="predicted"/>
<comment type="caution">
    <text evidence="4">The sequence shown here is derived from an EMBL/GenBank/DDBJ whole genome shotgun (WGS) entry which is preliminary data.</text>
</comment>
<keyword evidence="5" id="KW-1185">Reference proteome</keyword>
<gene>
    <name evidence="4" type="ORF">DUI87_18066</name>
</gene>
<dbReference type="Proteomes" id="UP000269221">
    <property type="component" value="Unassembled WGS sequence"/>
</dbReference>
<dbReference type="AlphaFoldDB" id="A0A3M0JXK0"/>
<dbReference type="EMBL" id="QRBI01000123">
    <property type="protein sequence ID" value="RMC04891.1"/>
    <property type="molecule type" value="Genomic_DNA"/>
</dbReference>
<evidence type="ECO:0000259" key="3">
    <source>
        <dbReference type="Pfam" id="PF14381"/>
    </source>
</evidence>
<keyword evidence="1" id="KW-0677">Repeat</keyword>
<name>A0A3M0JXK0_HIRRU</name>
<feature type="region of interest" description="Disordered" evidence="2">
    <location>
        <begin position="176"/>
        <end position="203"/>
    </location>
</feature>
<organism evidence="4 5">
    <name type="scientific">Hirundo rustica rustica</name>
    <dbReference type="NCBI Taxonomy" id="333673"/>
    <lineage>
        <taxon>Eukaryota</taxon>
        <taxon>Metazoa</taxon>
        <taxon>Chordata</taxon>
        <taxon>Craniata</taxon>
        <taxon>Vertebrata</taxon>
        <taxon>Euteleostomi</taxon>
        <taxon>Archelosauria</taxon>
        <taxon>Archosauria</taxon>
        <taxon>Dinosauria</taxon>
        <taxon>Saurischia</taxon>
        <taxon>Theropoda</taxon>
        <taxon>Coelurosauria</taxon>
        <taxon>Aves</taxon>
        <taxon>Neognathae</taxon>
        <taxon>Neoaves</taxon>
        <taxon>Telluraves</taxon>
        <taxon>Australaves</taxon>
        <taxon>Passeriformes</taxon>
        <taxon>Sylvioidea</taxon>
        <taxon>Hirundinidae</taxon>
        <taxon>Hirundo</taxon>
    </lineage>
</organism>
<dbReference type="STRING" id="333673.A0A3M0JXK0"/>
<evidence type="ECO:0000313" key="4">
    <source>
        <dbReference type="EMBL" id="RMC04891.1"/>
    </source>
</evidence>
<feature type="compositionally biased region" description="Basic and acidic residues" evidence="2">
    <location>
        <begin position="184"/>
        <end position="203"/>
    </location>
</feature>
<accession>A0A3M0JXK0</accession>
<evidence type="ECO:0000313" key="5">
    <source>
        <dbReference type="Proteomes" id="UP000269221"/>
    </source>
</evidence>
<sequence>MTDQGCPELEDHDCRNDQLPVNPETVPDLLLQLDPYKCMGPGGIHSGILKDLGDVITQPLSMIFEQSWEYREVPADWKLVNVLIFKQCMKKPRNYRLSQCPLRLAGAGHRLAQITHTAANALRSGLQAGQATSSLWGLGSPTPATGTDAVTTTAAEKGSTLSSRVESVVVEKVQDASPPVSRKASREKFVRKGKGKKEEEKPKEVIQVTPTVQEEINLENSHWLPPPDFILMDYINNASRVILPLTTTREQIVALAQFVADKMGGSVEREQLHNFCWELDMSAIEFELKSNIVPIGKIKKGTFYHRALLFKVIADRIGIGCSLVRGKYNRAWNEVHLVEHSPKGLLLPPQAYIVDLMFEPGCLLKQGTAKADRYKFI</sequence>
<feature type="domain" description="EDR1/CTR1/ARMC3-like peptidase-like" evidence="3">
    <location>
        <begin position="229"/>
        <end position="363"/>
    </location>
</feature>
<protein>
    <recommendedName>
        <fullName evidence="3">EDR1/CTR1/ARMC3-like peptidase-like domain-containing protein</fullName>
    </recommendedName>
</protein>
<feature type="region of interest" description="Disordered" evidence="2">
    <location>
        <begin position="1"/>
        <end position="20"/>
    </location>
</feature>
<dbReference type="InterPro" id="IPR052441">
    <property type="entry name" value="Armadillo-Ser/Thr_Kinase"/>
</dbReference>
<dbReference type="PANTHER" id="PTHR46618">
    <property type="entry name" value="ARMADILLO REPEAT-CONTAINING PROTEIN 3"/>
    <property type="match status" value="1"/>
</dbReference>
<evidence type="ECO:0000256" key="2">
    <source>
        <dbReference type="SAM" id="MobiDB-lite"/>
    </source>
</evidence>